<dbReference type="Proteomes" id="UP000176424">
    <property type="component" value="Unassembled WGS sequence"/>
</dbReference>
<proteinExistence type="predicted"/>
<evidence type="ECO:0000313" key="3">
    <source>
        <dbReference type="Proteomes" id="UP000176424"/>
    </source>
</evidence>
<feature type="transmembrane region" description="Helical" evidence="1">
    <location>
        <begin position="267"/>
        <end position="285"/>
    </location>
</feature>
<dbReference type="STRING" id="1797263.A2397_03755"/>
<comment type="caution">
    <text evidence="2">The sequence shown here is derived from an EMBL/GenBank/DDBJ whole genome shotgun (WGS) entry which is preliminary data.</text>
</comment>
<evidence type="ECO:0000256" key="1">
    <source>
        <dbReference type="SAM" id="Phobius"/>
    </source>
</evidence>
<feature type="transmembrane region" description="Helical" evidence="1">
    <location>
        <begin position="219"/>
        <end position="238"/>
    </location>
</feature>
<dbReference type="AlphaFoldDB" id="A0A1F4ZQG3"/>
<feature type="transmembrane region" description="Helical" evidence="1">
    <location>
        <begin position="355"/>
        <end position="374"/>
    </location>
</feature>
<evidence type="ECO:0000313" key="2">
    <source>
        <dbReference type="EMBL" id="OGD08318.1"/>
    </source>
</evidence>
<feature type="transmembrane region" description="Helical" evidence="1">
    <location>
        <begin position="297"/>
        <end position="314"/>
    </location>
</feature>
<name>A0A1F4ZQG3_9BACT</name>
<sequence length="521" mass="58653">MIKKILPLLIVAGLAIWSVWPMVKCVSCVADFGRDGILINWIINRSGKNLYGLHSGGVELLFGGDIFYPYTNVLAYSDMFMVTALWAYPLGRWWGDPRIVSGLVMVVGQVMTMTICYCWWRRITKNNWGAAVGAIVFGLSQIRFEYQVHMQMWNMVNLLTAGWLMAEWVEGKYKKTYLLILGVGLLGVQVWESLLPVYFSAVMVAAKIVVDRRPPIKQLLLAATVFLVVAFLPLRAYWQVSREFNFQRTIRDAANGGMSVDDLWGKFASPGLYVLLGVVGMRIVGKRKLLGTQERRTLRWLGLILITSLILALGPTLKWGGKTVKLGGKIPIALPYAAAYYLVPGMDAFRTPSRWIFLTGWAASGIIAVGFNNIQFSELKQNLNLSNWKRKKRLVGVWGLLLTAVVGGTAISKVRRVPGDGDVPTIYRWLGSQPGEVVVILPMYADEREIERLPYSYVHQKKTINGFSGFYPPERMNTVSRQTADEFRELGVNWVVVEKGEAIIEGLKLEYADKEHEVFKI</sequence>
<dbReference type="EMBL" id="MEXR01000060">
    <property type="protein sequence ID" value="OGD08318.1"/>
    <property type="molecule type" value="Genomic_DNA"/>
</dbReference>
<keyword evidence="1" id="KW-0812">Transmembrane</keyword>
<keyword evidence="1" id="KW-0472">Membrane</keyword>
<feature type="transmembrane region" description="Helical" evidence="1">
    <location>
        <begin position="394"/>
        <end position="411"/>
    </location>
</feature>
<feature type="transmembrane region" description="Helical" evidence="1">
    <location>
        <begin position="127"/>
        <end position="144"/>
    </location>
</feature>
<gene>
    <name evidence="2" type="ORF">A2397_03755</name>
</gene>
<accession>A0A1F4ZQG3</accession>
<keyword evidence="1" id="KW-1133">Transmembrane helix</keyword>
<feature type="transmembrane region" description="Helical" evidence="1">
    <location>
        <begin position="99"/>
        <end position="120"/>
    </location>
</feature>
<protein>
    <recommendedName>
        <fullName evidence="4">Glycosyltransferase RgtA/B/C/D-like domain-containing protein</fullName>
    </recommendedName>
</protein>
<evidence type="ECO:0008006" key="4">
    <source>
        <dbReference type="Google" id="ProtNLM"/>
    </source>
</evidence>
<organism evidence="2 3">
    <name type="scientific">Candidatus Amesbacteria bacterium RIFOXYB1_FULL_44_23</name>
    <dbReference type="NCBI Taxonomy" id="1797263"/>
    <lineage>
        <taxon>Bacteria</taxon>
        <taxon>Candidatus Amesiibacteriota</taxon>
    </lineage>
</organism>
<feature type="transmembrane region" description="Helical" evidence="1">
    <location>
        <begin position="177"/>
        <end position="199"/>
    </location>
</feature>
<reference evidence="2 3" key="1">
    <citation type="journal article" date="2016" name="Nat. Commun.">
        <title>Thousands of microbial genomes shed light on interconnected biogeochemical processes in an aquifer system.</title>
        <authorList>
            <person name="Anantharaman K."/>
            <person name="Brown C.T."/>
            <person name="Hug L.A."/>
            <person name="Sharon I."/>
            <person name="Castelle C.J."/>
            <person name="Probst A.J."/>
            <person name="Thomas B.C."/>
            <person name="Singh A."/>
            <person name="Wilkins M.J."/>
            <person name="Karaoz U."/>
            <person name="Brodie E.L."/>
            <person name="Williams K.H."/>
            <person name="Hubbard S.S."/>
            <person name="Banfield J.F."/>
        </authorList>
    </citation>
    <scope>NUCLEOTIDE SEQUENCE [LARGE SCALE GENOMIC DNA]</scope>
</reference>